<proteinExistence type="predicted"/>
<evidence type="ECO:0000313" key="1">
    <source>
        <dbReference type="EMBL" id="QFG74468.1"/>
    </source>
</evidence>
<name>A0A5J6VKS5_9VIRU</name>
<reference evidence="1" key="1">
    <citation type="journal article" date="2019" name="Philos. Trans. R. Soc. Lond., B, Biol. Sci.">
        <title>Targeted metagenomic recovery of four divergent viruses reveals shared and distinctive characteristics of giant viruses of marine eukaryotes.</title>
        <authorList>
            <person name="Needham D.M."/>
            <person name="Poirier C."/>
            <person name="Hehenberger E."/>
            <person name="Jimenez V."/>
            <person name="Swalwell J.E."/>
            <person name="Santoro A.E."/>
            <person name="Worden A.Z."/>
        </authorList>
    </citation>
    <scope>NUCLEOTIDE SEQUENCE</scope>
    <source>
        <strain evidence="1">MPacV-611</strain>
    </source>
</reference>
<organism evidence="1">
    <name type="scientific">Megaviridae environmental sample</name>
    <dbReference type="NCBI Taxonomy" id="1737588"/>
    <lineage>
        <taxon>Viruses</taxon>
        <taxon>Varidnaviria</taxon>
        <taxon>Bamfordvirae</taxon>
        <taxon>Nucleocytoviricota</taxon>
        <taxon>Megaviricetes</taxon>
        <taxon>Imitervirales</taxon>
        <taxon>Mimiviridae</taxon>
        <taxon>environmental samples</taxon>
    </lineage>
</organism>
<dbReference type="EMBL" id="MN448288">
    <property type="protein sequence ID" value="QFG74468.1"/>
    <property type="molecule type" value="Genomic_DNA"/>
</dbReference>
<accession>A0A5J6VKS5</accession>
<protein>
    <submittedName>
        <fullName evidence="1">Uncharacterized protein</fullName>
    </submittedName>
</protein>
<sequence length="146" mass="17108">MNSINNHEHLIYKKSLMRTQSIDDKLKKTRLNCLINDCAIVGTKNDILLHLKGGPAKNLINSFFKYTTEKCDWCGIQKSKTIQLDRAHCNKESCDRSSLLEKSITVYFIDETTPIKIKDILRTFIKYHKEIPLFILCKKCHREYDK</sequence>